<feature type="compositionally biased region" description="Polar residues" evidence="1">
    <location>
        <begin position="236"/>
        <end position="248"/>
    </location>
</feature>
<name>A0A6G1L3T9_9PEZI</name>
<evidence type="ECO:0000256" key="1">
    <source>
        <dbReference type="SAM" id="MobiDB-lite"/>
    </source>
</evidence>
<feature type="compositionally biased region" description="Polar residues" evidence="1">
    <location>
        <begin position="1"/>
        <end position="15"/>
    </location>
</feature>
<keyword evidence="3" id="KW-1185">Reference proteome</keyword>
<dbReference type="EMBL" id="ML995857">
    <property type="protein sequence ID" value="KAF2767360.1"/>
    <property type="molecule type" value="Genomic_DNA"/>
</dbReference>
<organism evidence="2 3">
    <name type="scientific">Teratosphaeria nubilosa</name>
    <dbReference type="NCBI Taxonomy" id="161662"/>
    <lineage>
        <taxon>Eukaryota</taxon>
        <taxon>Fungi</taxon>
        <taxon>Dikarya</taxon>
        <taxon>Ascomycota</taxon>
        <taxon>Pezizomycotina</taxon>
        <taxon>Dothideomycetes</taxon>
        <taxon>Dothideomycetidae</taxon>
        <taxon>Mycosphaerellales</taxon>
        <taxon>Teratosphaeriaceae</taxon>
        <taxon>Teratosphaeria</taxon>
    </lineage>
</organism>
<sequence length="281" mass="31262">MTKFSSRLPQPSSPMQRARSIREETPRKLPIALNRPRPIVPEPVKTSSYEAAHLDEPCTVGALMHVLEPCGHRLLTVQPELCAANCQHLRSADQLRPHCQFHNPKDLSAPFICPTCVDAEVKKEVFQILKSWTASGISCPNAHRDSSFGVVKAVDPTTRTLCEKIANIRAGHELTGRKCYAYEDERMLYHPDTLPAPKSIGQAILAYGVRIYEAVVCETLEKKKREIDQGGEAPEQSATLQSIDSRSLMNPRVEPLQDEVGRLKRRSGKARSRSSLSSSDT</sequence>
<feature type="compositionally biased region" description="Basic residues" evidence="1">
    <location>
        <begin position="263"/>
        <end position="272"/>
    </location>
</feature>
<reference evidence="2" key="1">
    <citation type="journal article" date="2020" name="Stud. Mycol.">
        <title>101 Dothideomycetes genomes: a test case for predicting lifestyles and emergence of pathogens.</title>
        <authorList>
            <person name="Haridas S."/>
            <person name="Albert R."/>
            <person name="Binder M."/>
            <person name="Bloem J."/>
            <person name="Labutti K."/>
            <person name="Salamov A."/>
            <person name="Andreopoulos B."/>
            <person name="Baker S."/>
            <person name="Barry K."/>
            <person name="Bills G."/>
            <person name="Bluhm B."/>
            <person name="Cannon C."/>
            <person name="Castanera R."/>
            <person name="Culley D."/>
            <person name="Daum C."/>
            <person name="Ezra D."/>
            <person name="Gonzalez J."/>
            <person name="Henrissat B."/>
            <person name="Kuo A."/>
            <person name="Liang C."/>
            <person name="Lipzen A."/>
            <person name="Lutzoni F."/>
            <person name="Magnuson J."/>
            <person name="Mondo S."/>
            <person name="Nolan M."/>
            <person name="Ohm R."/>
            <person name="Pangilinan J."/>
            <person name="Park H.-J."/>
            <person name="Ramirez L."/>
            <person name="Alfaro M."/>
            <person name="Sun H."/>
            <person name="Tritt A."/>
            <person name="Yoshinaga Y."/>
            <person name="Zwiers L.-H."/>
            <person name="Turgeon B."/>
            <person name="Goodwin S."/>
            <person name="Spatafora J."/>
            <person name="Crous P."/>
            <person name="Grigoriev I."/>
        </authorList>
    </citation>
    <scope>NUCLEOTIDE SEQUENCE</scope>
    <source>
        <strain evidence="2">CBS 116005</strain>
    </source>
</reference>
<proteinExistence type="predicted"/>
<feature type="region of interest" description="Disordered" evidence="1">
    <location>
        <begin position="226"/>
        <end position="281"/>
    </location>
</feature>
<accession>A0A6G1L3T9</accession>
<protein>
    <submittedName>
        <fullName evidence="2">Uncharacterized protein</fullName>
    </submittedName>
</protein>
<dbReference type="AlphaFoldDB" id="A0A6G1L3T9"/>
<evidence type="ECO:0000313" key="2">
    <source>
        <dbReference type="EMBL" id="KAF2767360.1"/>
    </source>
</evidence>
<feature type="region of interest" description="Disordered" evidence="1">
    <location>
        <begin position="1"/>
        <end position="39"/>
    </location>
</feature>
<gene>
    <name evidence="2" type="ORF">EJ03DRAFT_353131</name>
</gene>
<evidence type="ECO:0000313" key="3">
    <source>
        <dbReference type="Proteomes" id="UP000799436"/>
    </source>
</evidence>
<dbReference type="Proteomes" id="UP000799436">
    <property type="component" value="Unassembled WGS sequence"/>
</dbReference>